<reference evidence="2 3" key="1">
    <citation type="submission" date="2015-12" db="EMBL/GenBank/DDBJ databases">
        <title>Genome sequence of Oceanibaculum pacificum MCCC 1A02656.</title>
        <authorList>
            <person name="Lu L."/>
            <person name="Lai Q."/>
            <person name="Shao Z."/>
            <person name="Qian P."/>
        </authorList>
    </citation>
    <scope>NUCLEOTIDE SEQUENCE [LARGE SCALE GENOMIC DNA]</scope>
    <source>
        <strain evidence="2 3">MCCC 1A02656</strain>
    </source>
</reference>
<dbReference type="InterPro" id="IPR029044">
    <property type="entry name" value="Nucleotide-diphossugar_trans"/>
</dbReference>
<proteinExistence type="predicted"/>
<dbReference type="NCBIfam" id="TIGR04440">
    <property type="entry name" value="glyco_TIGR04440"/>
    <property type="match status" value="1"/>
</dbReference>
<sequence>MRAAAQDLTLILPTYNRAHFLARFFDYARASGFDMPILVADGSEAPGAEANAAIIARHAEGLTVRHQRYDSSVTPGLRVGMALMTLETTYCLMCADDDFVFPSKVREAVACLEADPDAVACGGPMIVFTANPAKGPALRVHVSHDVQGPTALQRIDAHMTQYRPTFYSVYRTAAIRTAYGEGVQAFNFWPRLAELVLSSSLLAQGGYRALDGFYGMREMHPTQESKTGAQWLDMIIDPAFSTHLDVAAGLVADLAAPRDGVSRQVALDAVKLSFFRFIHANYGKVLRGNPSARVLERHGRQRDALQPILAAPPEEIAAALISVGARQPMAVDAGQ</sequence>
<protein>
    <recommendedName>
        <fullName evidence="1">Glycosyltransferase 2-like domain-containing protein</fullName>
    </recommendedName>
</protein>
<evidence type="ECO:0000313" key="2">
    <source>
        <dbReference type="EMBL" id="KZD12205.1"/>
    </source>
</evidence>
<dbReference type="OrthoDB" id="396512at2"/>
<dbReference type="Pfam" id="PF00535">
    <property type="entry name" value="Glycos_transf_2"/>
    <property type="match status" value="1"/>
</dbReference>
<evidence type="ECO:0000259" key="1">
    <source>
        <dbReference type="Pfam" id="PF00535"/>
    </source>
</evidence>
<dbReference type="RefSeq" id="WP_067552975.1">
    <property type="nucleotide sequence ID" value="NZ_LPXN01000046.1"/>
</dbReference>
<accession>A0A154WFG6</accession>
<dbReference type="Gene3D" id="3.90.550.10">
    <property type="entry name" value="Spore Coat Polysaccharide Biosynthesis Protein SpsA, Chain A"/>
    <property type="match status" value="1"/>
</dbReference>
<keyword evidence="3" id="KW-1185">Reference proteome</keyword>
<dbReference type="EMBL" id="LPXN01000046">
    <property type="protein sequence ID" value="KZD12205.1"/>
    <property type="molecule type" value="Genomic_DNA"/>
</dbReference>
<name>A0A154WFG6_9PROT</name>
<feature type="domain" description="Glycosyltransferase 2-like" evidence="1">
    <location>
        <begin position="10"/>
        <end position="174"/>
    </location>
</feature>
<evidence type="ECO:0000313" key="3">
    <source>
        <dbReference type="Proteomes" id="UP000076400"/>
    </source>
</evidence>
<dbReference type="AlphaFoldDB" id="A0A154WFG6"/>
<dbReference type="InterPro" id="IPR031042">
    <property type="entry name" value="Glyco_TIGR04440"/>
</dbReference>
<dbReference type="SUPFAM" id="SSF53448">
    <property type="entry name" value="Nucleotide-diphospho-sugar transferases"/>
    <property type="match status" value="1"/>
</dbReference>
<dbReference type="STRING" id="580166.AUP43_05210"/>
<dbReference type="InterPro" id="IPR001173">
    <property type="entry name" value="Glyco_trans_2-like"/>
</dbReference>
<organism evidence="2 3">
    <name type="scientific">Oceanibaculum pacificum</name>
    <dbReference type="NCBI Taxonomy" id="580166"/>
    <lineage>
        <taxon>Bacteria</taxon>
        <taxon>Pseudomonadati</taxon>
        <taxon>Pseudomonadota</taxon>
        <taxon>Alphaproteobacteria</taxon>
        <taxon>Rhodospirillales</taxon>
        <taxon>Oceanibaculaceae</taxon>
        <taxon>Oceanibaculum</taxon>
    </lineage>
</organism>
<dbReference type="Proteomes" id="UP000076400">
    <property type="component" value="Unassembled WGS sequence"/>
</dbReference>
<comment type="caution">
    <text evidence="2">The sequence shown here is derived from an EMBL/GenBank/DDBJ whole genome shotgun (WGS) entry which is preliminary data.</text>
</comment>
<dbReference type="CDD" id="cd00761">
    <property type="entry name" value="Glyco_tranf_GTA_type"/>
    <property type="match status" value="1"/>
</dbReference>
<gene>
    <name evidence="2" type="ORF">AUP43_05210</name>
</gene>